<evidence type="ECO:0000256" key="4">
    <source>
        <dbReference type="ARBA" id="ARBA00022989"/>
    </source>
</evidence>
<gene>
    <name evidence="8" type="ORF">Fmac_027885</name>
</gene>
<dbReference type="InterPro" id="IPR001905">
    <property type="entry name" value="Ammonium_transpt"/>
</dbReference>
<sequence>MVLVAGALLGRMNFHAWILFVPLWLTFSYTICAFSIWSPRGWLFKIGLIDYSVALSSTFLRGSLVSSRHIACVITIMHVGPRAMKDRERFLPNNIVLMLAWAGLVWIGWSGFNGGDPYTASVDASLVVLNTHVCTTMSLITWLFLDILFFGKPSVIGATQGMITGLVCITPTADTILGGQDSQHYIGLAYGIFMGRPKEGFRQMGVQLLGIAFVLVLNVSITCTVCRLVNVIVPLRLHEDELQVGDDAVHGEVAYALWSDGEKLETTTANEPFSFTFQKNHEWPTVELKSSSEIQLE</sequence>
<feature type="transmembrane region" description="Helical" evidence="6">
    <location>
        <begin position="91"/>
        <end position="112"/>
    </location>
</feature>
<dbReference type="PANTHER" id="PTHR43029:SF11">
    <property type="entry name" value="AMMONIUM TRANSPORTER"/>
    <property type="match status" value="1"/>
</dbReference>
<comment type="subcellular location">
    <subcellularLocation>
        <location evidence="1">Membrane</location>
        <topology evidence="1">Multi-pass membrane protein</topology>
    </subcellularLocation>
</comment>
<keyword evidence="5 6" id="KW-0472">Membrane</keyword>
<feature type="transmembrane region" description="Helical" evidence="6">
    <location>
        <begin position="16"/>
        <end position="38"/>
    </location>
</feature>
<evidence type="ECO:0000256" key="1">
    <source>
        <dbReference type="ARBA" id="ARBA00004141"/>
    </source>
</evidence>
<protein>
    <recommendedName>
        <fullName evidence="7">Ammonium transporter AmtB-like domain-containing protein</fullName>
    </recommendedName>
</protein>
<comment type="similarity">
    <text evidence="2">Belongs to the ammonia transporter channel (TC 1.A.11.2) family.</text>
</comment>
<organism evidence="8 9">
    <name type="scientific">Flemingia macrophylla</name>
    <dbReference type="NCBI Taxonomy" id="520843"/>
    <lineage>
        <taxon>Eukaryota</taxon>
        <taxon>Viridiplantae</taxon>
        <taxon>Streptophyta</taxon>
        <taxon>Embryophyta</taxon>
        <taxon>Tracheophyta</taxon>
        <taxon>Spermatophyta</taxon>
        <taxon>Magnoliopsida</taxon>
        <taxon>eudicotyledons</taxon>
        <taxon>Gunneridae</taxon>
        <taxon>Pentapetalae</taxon>
        <taxon>rosids</taxon>
        <taxon>fabids</taxon>
        <taxon>Fabales</taxon>
        <taxon>Fabaceae</taxon>
        <taxon>Papilionoideae</taxon>
        <taxon>50 kb inversion clade</taxon>
        <taxon>NPAAA clade</taxon>
        <taxon>indigoferoid/millettioid clade</taxon>
        <taxon>Phaseoleae</taxon>
        <taxon>Flemingia</taxon>
    </lineage>
</organism>
<keyword evidence="4 6" id="KW-1133">Transmembrane helix</keyword>
<evidence type="ECO:0000256" key="2">
    <source>
        <dbReference type="ARBA" id="ARBA00005887"/>
    </source>
</evidence>
<evidence type="ECO:0000256" key="3">
    <source>
        <dbReference type="ARBA" id="ARBA00022692"/>
    </source>
</evidence>
<keyword evidence="9" id="KW-1185">Reference proteome</keyword>
<proteinExistence type="inferred from homology"/>
<feature type="transmembrane region" description="Helical" evidence="6">
    <location>
        <begin position="124"/>
        <end position="145"/>
    </location>
</feature>
<dbReference type="Gene3D" id="1.10.3430.10">
    <property type="entry name" value="Ammonium transporter AmtB like domains"/>
    <property type="match status" value="2"/>
</dbReference>
<evidence type="ECO:0000256" key="5">
    <source>
        <dbReference type="ARBA" id="ARBA00023136"/>
    </source>
</evidence>
<evidence type="ECO:0000259" key="7">
    <source>
        <dbReference type="Pfam" id="PF00909"/>
    </source>
</evidence>
<dbReference type="Pfam" id="PF00909">
    <property type="entry name" value="Ammonium_transp"/>
    <property type="match status" value="1"/>
</dbReference>
<feature type="domain" description="Ammonium transporter AmtB-like" evidence="7">
    <location>
        <begin position="3"/>
        <end position="176"/>
    </location>
</feature>
<dbReference type="AlphaFoldDB" id="A0ABD1LJ49"/>
<dbReference type="PANTHER" id="PTHR43029">
    <property type="entry name" value="AMMONIUM TRANSPORTER MEP2"/>
    <property type="match status" value="1"/>
</dbReference>
<accession>A0ABD1LJ49</accession>
<dbReference type="InterPro" id="IPR029020">
    <property type="entry name" value="Ammonium/urea_transptr"/>
</dbReference>
<evidence type="ECO:0000313" key="8">
    <source>
        <dbReference type="EMBL" id="KAL2323506.1"/>
    </source>
</evidence>
<name>A0ABD1LJ49_9FABA</name>
<dbReference type="Proteomes" id="UP001603857">
    <property type="component" value="Unassembled WGS sequence"/>
</dbReference>
<dbReference type="SUPFAM" id="SSF111352">
    <property type="entry name" value="Ammonium transporter"/>
    <property type="match status" value="1"/>
</dbReference>
<keyword evidence="3 6" id="KW-0812">Transmembrane</keyword>
<evidence type="ECO:0000313" key="9">
    <source>
        <dbReference type="Proteomes" id="UP001603857"/>
    </source>
</evidence>
<feature type="transmembrane region" description="Helical" evidence="6">
    <location>
        <begin position="204"/>
        <end position="221"/>
    </location>
</feature>
<dbReference type="EMBL" id="JBGMDY010000009">
    <property type="protein sequence ID" value="KAL2323506.1"/>
    <property type="molecule type" value="Genomic_DNA"/>
</dbReference>
<dbReference type="GO" id="GO:0016020">
    <property type="term" value="C:membrane"/>
    <property type="evidence" value="ECO:0007669"/>
    <property type="project" value="UniProtKB-SubCell"/>
</dbReference>
<dbReference type="InterPro" id="IPR024041">
    <property type="entry name" value="NH4_transpt_AmtB-like_dom"/>
</dbReference>
<reference evidence="8 9" key="1">
    <citation type="submission" date="2024-08" db="EMBL/GenBank/DDBJ databases">
        <title>Insights into the chromosomal genome structure of Flemingia macrophylla.</title>
        <authorList>
            <person name="Ding Y."/>
            <person name="Zhao Y."/>
            <person name="Bi W."/>
            <person name="Wu M."/>
            <person name="Zhao G."/>
            <person name="Gong Y."/>
            <person name="Li W."/>
            <person name="Zhang P."/>
        </authorList>
    </citation>
    <scope>NUCLEOTIDE SEQUENCE [LARGE SCALE GENOMIC DNA]</scope>
    <source>
        <strain evidence="8">DYQJB</strain>
        <tissue evidence="8">Leaf</tissue>
    </source>
</reference>
<evidence type="ECO:0000256" key="6">
    <source>
        <dbReference type="SAM" id="Phobius"/>
    </source>
</evidence>
<comment type="caution">
    <text evidence="8">The sequence shown here is derived from an EMBL/GenBank/DDBJ whole genome shotgun (WGS) entry which is preliminary data.</text>
</comment>